<dbReference type="EMBL" id="DRTT01000038">
    <property type="protein sequence ID" value="HHF98115.1"/>
    <property type="molecule type" value="Genomic_DNA"/>
</dbReference>
<sequence length="159" mass="18356">MIKKEKFVFLAHCLLNQLTRAERSFTPSATPGILTLLKDFPVFVYQLPCPEYLFLGEREKRTQDVWEKIPGFRDFLSSLASEVERRVKELIKDKEIIFIGIARSPCCSAGKVYRGEKLVEGKGLWVLELGKRFNFSIIDFDFKDVDGSLEKIRSFLEKG</sequence>
<name>A0A7V5LZ26_UNCAE</name>
<evidence type="ECO:0000313" key="1">
    <source>
        <dbReference type="EMBL" id="HHF98115.1"/>
    </source>
</evidence>
<reference evidence="1" key="1">
    <citation type="journal article" date="2020" name="mSystems">
        <title>Genome- and Community-Level Interaction Insights into Carbon Utilization and Element Cycling Functions of Hydrothermarchaeota in Hydrothermal Sediment.</title>
        <authorList>
            <person name="Zhou Z."/>
            <person name="Liu Y."/>
            <person name="Xu W."/>
            <person name="Pan J."/>
            <person name="Luo Z.H."/>
            <person name="Li M."/>
        </authorList>
    </citation>
    <scope>NUCLEOTIDE SEQUENCE [LARGE SCALE GENOMIC DNA]</scope>
    <source>
        <strain evidence="1">HyVt-92</strain>
    </source>
</reference>
<accession>A0A7V5LZ26</accession>
<organism evidence="1">
    <name type="scientific">Aerophobetes bacterium</name>
    <dbReference type="NCBI Taxonomy" id="2030807"/>
    <lineage>
        <taxon>Bacteria</taxon>
        <taxon>Candidatus Aerophobota</taxon>
    </lineage>
</organism>
<dbReference type="AlphaFoldDB" id="A0A7V5LZ26"/>
<proteinExistence type="predicted"/>
<dbReference type="Proteomes" id="UP000886070">
    <property type="component" value="Unassembled WGS sequence"/>
</dbReference>
<comment type="caution">
    <text evidence="1">The sequence shown here is derived from an EMBL/GenBank/DDBJ whole genome shotgun (WGS) entry which is preliminary data.</text>
</comment>
<gene>
    <name evidence="1" type="ORF">ENL39_01325</name>
</gene>
<evidence type="ECO:0008006" key="2">
    <source>
        <dbReference type="Google" id="ProtNLM"/>
    </source>
</evidence>
<protein>
    <recommendedName>
        <fullName evidence="2">DUF523 domain-containing protein</fullName>
    </recommendedName>
</protein>